<organism evidence="3 4">
    <name type="scientific">Streptomyces racemochromogenes</name>
    <dbReference type="NCBI Taxonomy" id="67353"/>
    <lineage>
        <taxon>Bacteria</taxon>
        <taxon>Bacillati</taxon>
        <taxon>Actinomycetota</taxon>
        <taxon>Actinomycetes</taxon>
        <taxon>Kitasatosporales</taxon>
        <taxon>Streptomycetaceae</taxon>
        <taxon>Streptomyces</taxon>
    </lineage>
</organism>
<accession>A0ABW7PEZ2</accession>
<dbReference type="RefSeq" id="WP_395510759.1">
    <property type="nucleotide sequence ID" value="NZ_JBBDHD010000042.1"/>
</dbReference>
<feature type="compositionally biased region" description="Low complexity" evidence="1">
    <location>
        <begin position="1"/>
        <end position="14"/>
    </location>
</feature>
<evidence type="ECO:0000313" key="3">
    <source>
        <dbReference type="EMBL" id="MFH7596957.1"/>
    </source>
</evidence>
<reference evidence="3 4" key="1">
    <citation type="submission" date="2024-03" db="EMBL/GenBank/DDBJ databases">
        <title>Whole genome sequencing of Streptomyces racemochromogenes, to identify antimicrobial biosynthetic gene clusters.</title>
        <authorList>
            <person name="Suryawanshi P."/>
            <person name="Krishnaraj P.U."/>
            <person name="Arun Y.P."/>
            <person name="Suryawanshi M.P."/>
            <person name="Rakshit O."/>
        </authorList>
    </citation>
    <scope>NUCLEOTIDE SEQUENCE [LARGE SCALE GENOMIC DNA]</scope>
    <source>
        <strain evidence="3 4">AUDT626</strain>
    </source>
</reference>
<feature type="transmembrane region" description="Helical" evidence="2">
    <location>
        <begin position="56"/>
        <end position="76"/>
    </location>
</feature>
<dbReference type="EMBL" id="JBBDHD010000042">
    <property type="protein sequence ID" value="MFH7596957.1"/>
    <property type="molecule type" value="Genomic_DNA"/>
</dbReference>
<protein>
    <recommendedName>
        <fullName evidence="5">DUF2892 domain-containing protein</fullName>
    </recommendedName>
</protein>
<name>A0ABW7PEZ2_9ACTN</name>
<evidence type="ECO:0000256" key="1">
    <source>
        <dbReference type="SAM" id="MobiDB-lite"/>
    </source>
</evidence>
<dbReference type="Proteomes" id="UP001610631">
    <property type="component" value="Unassembled WGS sequence"/>
</dbReference>
<keyword evidence="2" id="KW-0472">Membrane</keyword>
<comment type="caution">
    <text evidence="3">The sequence shown here is derived from an EMBL/GenBank/DDBJ whole genome shotgun (WGS) entry which is preliminary data.</text>
</comment>
<gene>
    <name evidence="3" type="ORF">WDV06_17930</name>
</gene>
<keyword evidence="4" id="KW-1185">Reference proteome</keyword>
<feature type="region of interest" description="Disordered" evidence="1">
    <location>
        <begin position="1"/>
        <end position="20"/>
    </location>
</feature>
<evidence type="ECO:0000313" key="4">
    <source>
        <dbReference type="Proteomes" id="UP001610631"/>
    </source>
</evidence>
<proteinExistence type="predicted"/>
<keyword evidence="2" id="KW-0812">Transmembrane</keyword>
<evidence type="ECO:0000256" key="2">
    <source>
        <dbReference type="SAM" id="Phobius"/>
    </source>
</evidence>
<feature type="transmembrane region" description="Helical" evidence="2">
    <location>
        <begin position="29"/>
        <end position="50"/>
    </location>
</feature>
<sequence length="98" mass="10229">MTATMTATKTATTADGRPDFASASLPRHLVRGVLGFGSLASAVALLPYAWPVSLALLPAGLLALRGCPMCWAVGLVQTLSRGRLRRSCEDGRCTLTPS</sequence>
<keyword evidence="2" id="KW-1133">Transmembrane helix</keyword>
<evidence type="ECO:0008006" key="5">
    <source>
        <dbReference type="Google" id="ProtNLM"/>
    </source>
</evidence>